<name>A0A0A9HF45_ARUDO</name>
<protein>
    <submittedName>
        <fullName evidence="2">Uncharacterized protein</fullName>
    </submittedName>
</protein>
<evidence type="ECO:0000256" key="1">
    <source>
        <dbReference type="SAM" id="MobiDB-lite"/>
    </source>
</evidence>
<evidence type="ECO:0000313" key="2">
    <source>
        <dbReference type="EMBL" id="JAE35795.1"/>
    </source>
</evidence>
<organism evidence="2">
    <name type="scientific">Arundo donax</name>
    <name type="common">Giant reed</name>
    <name type="synonym">Donax arundinaceus</name>
    <dbReference type="NCBI Taxonomy" id="35708"/>
    <lineage>
        <taxon>Eukaryota</taxon>
        <taxon>Viridiplantae</taxon>
        <taxon>Streptophyta</taxon>
        <taxon>Embryophyta</taxon>
        <taxon>Tracheophyta</taxon>
        <taxon>Spermatophyta</taxon>
        <taxon>Magnoliopsida</taxon>
        <taxon>Liliopsida</taxon>
        <taxon>Poales</taxon>
        <taxon>Poaceae</taxon>
        <taxon>PACMAD clade</taxon>
        <taxon>Arundinoideae</taxon>
        <taxon>Arundineae</taxon>
        <taxon>Arundo</taxon>
    </lineage>
</organism>
<accession>A0A0A9HF45</accession>
<dbReference type="AlphaFoldDB" id="A0A0A9HF45"/>
<feature type="compositionally biased region" description="Basic residues" evidence="1">
    <location>
        <begin position="1"/>
        <end position="14"/>
    </location>
</feature>
<reference evidence="2" key="1">
    <citation type="submission" date="2014-09" db="EMBL/GenBank/DDBJ databases">
        <authorList>
            <person name="Magalhaes I.L.F."/>
            <person name="Oliveira U."/>
            <person name="Santos F.R."/>
            <person name="Vidigal T.H.D.A."/>
            <person name="Brescovit A.D."/>
            <person name="Santos A.J."/>
        </authorList>
    </citation>
    <scope>NUCLEOTIDE SEQUENCE</scope>
    <source>
        <tissue evidence="2">Shoot tissue taken approximately 20 cm above the soil surface</tissue>
    </source>
</reference>
<reference evidence="2" key="2">
    <citation type="journal article" date="2015" name="Data Brief">
        <title>Shoot transcriptome of the giant reed, Arundo donax.</title>
        <authorList>
            <person name="Barrero R.A."/>
            <person name="Guerrero F.D."/>
            <person name="Moolhuijzen P."/>
            <person name="Goolsby J.A."/>
            <person name="Tidwell J."/>
            <person name="Bellgard S.E."/>
            <person name="Bellgard M.I."/>
        </authorList>
    </citation>
    <scope>NUCLEOTIDE SEQUENCE</scope>
    <source>
        <tissue evidence="2">Shoot tissue taken approximately 20 cm above the soil surface</tissue>
    </source>
</reference>
<feature type="region of interest" description="Disordered" evidence="1">
    <location>
        <begin position="1"/>
        <end position="24"/>
    </location>
</feature>
<proteinExistence type="predicted"/>
<sequence>MGYRRAGPRSRRRAPPAPERTATACRAASWMRWRPDGAAERRGVPGRSAPGACGPCACGVPRA</sequence>
<dbReference type="EMBL" id="GBRH01162101">
    <property type="protein sequence ID" value="JAE35795.1"/>
    <property type="molecule type" value="Transcribed_RNA"/>
</dbReference>